<organism evidence="2 3">
    <name type="scientific">Hibiscus sabdariffa</name>
    <name type="common">roselle</name>
    <dbReference type="NCBI Taxonomy" id="183260"/>
    <lineage>
        <taxon>Eukaryota</taxon>
        <taxon>Viridiplantae</taxon>
        <taxon>Streptophyta</taxon>
        <taxon>Embryophyta</taxon>
        <taxon>Tracheophyta</taxon>
        <taxon>Spermatophyta</taxon>
        <taxon>Magnoliopsida</taxon>
        <taxon>eudicotyledons</taxon>
        <taxon>Gunneridae</taxon>
        <taxon>Pentapetalae</taxon>
        <taxon>rosids</taxon>
        <taxon>malvids</taxon>
        <taxon>Malvales</taxon>
        <taxon>Malvaceae</taxon>
        <taxon>Malvoideae</taxon>
        <taxon>Hibiscus</taxon>
    </lineage>
</organism>
<proteinExistence type="predicted"/>
<comment type="caution">
    <text evidence="2">The sequence shown here is derived from an EMBL/GenBank/DDBJ whole genome shotgun (WGS) entry which is preliminary data.</text>
</comment>
<evidence type="ECO:0000313" key="3">
    <source>
        <dbReference type="Proteomes" id="UP001396334"/>
    </source>
</evidence>
<sequence length="70" mass="7666">MHLGAPEAFQESNFAGSGGLSSQHIRQHEILCYFSPLTTTPYVIVCPPYVALSPPLCLSSSHEQDLTFRS</sequence>
<evidence type="ECO:0000256" key="1">
    <source>
        <dbReference type="SAM" id="MobiDB-lite"/>
    </source>
</evidence>
<dbReference type="EMBL" id="JBBPBN010000051">
    <property type="protein sequence ID" value="KAK8992000.1"/>
    <property type="molecule type" value="Genomic_DNA"/>
</dbReference>
<feature type="compositionally biased region" description="Polar residues" evidence="1">
    <location>
        <begin position="10"/>
        <end position="20"/>
    </location>
</feature>
<dbReference type="Proteomes" id="UP001396334">
    <property type="component" value="Unassembled WGS sequence"/>
</dbReference>
<keyword evidence="3" id="KW-1185">Reference proteome</keyword>
<reference evidence="2 3" key="1">
    <citation type="journal article" date="2024" name="G3 (Bethesda)">
        <title>Genome assembly of Hibiscus sabdariffa L. provides insights into metabolisms of medicinal natural products.</title>
        <authorList>
            <person name="Kim T."/>
        </authorList>
    </citation>
    <scope>NUCLEOTIDE SEQUENCE [LARGE SCALE GENOMIC DNA]</scope>
    <source>
        <strain evidence="2">TK-2024</strain>
        <tissue evidence="2">Old leaves</tissue>
    </source>
</reference>
<protein>
    <submittedName>
        <fullName evidence="2">Uncharacterized protein</fullName>
    </submittedName>
</protein>
<feature type="region of interest" description="Disordered" evidence="1">
    <location>
        <begin position="1"/>
        <end position="20"/>
    </location>
</feature>
<evidence type="ECO:0000313" key="2">
    <source>
        <dbReference type="EMBL" id="KAK8992000.1"/>
    </source>
</evidence>
<name>A0ABR2PU71_9ROSI</name>
<accession>A0ABR2PU71</accession>
<gene>
    <name evidence="2" type="ORF">V6N11_044892</name>
</gene>